<protein>
    <submittedName>
        <fullName evidence="2">Uncharacterized protein</fullName>
    </submittedName>
</protein>
<feature type="non-terminal residue" evidence="2">
    <location>
        <position position="1"/>
    </location>
</feature>
<gene>
    <name evidence="2" type="ORF">CEXT_92231</name>
</gene>
<keyword evidence="3" id="KW-1185">Reference proteome</keyword>
<accession>A0AAV4NQ73</accession>
<name>A0AAV4NQ73_CAEEX</name>
<organism evidence="2 3">
    <name type="scientific">Caerostris extrusa</name>
    <name type="common">Bark spider</name>
    <name type="synonym">Caerostris bankana</name>
    <dbReference type="NCBI Taxonomy" id="172846"/>
    <lineage>
        <taxon>Eukaryota</taxon>
        <taxon>Metazoa</taxon>
        <taxon>Ecdysozoa</taxon>
        <taxon>Arthropoda</taxon>
        <taxon>Chelicerata</taxon>
        <taxon>Arachnida</taxon>
        <taxon>Araneae</taxon>
        <taxon>Araneomorphae</taxon>
        <taxon>Entelegynae</taxon>
        <taxon>Araneoidea</taxon>
        <taxon>Araneidae</taxon>
        <taxon>Caerostris</taxon>
    </lineage>
</organism>
<evidence type="ECO:0000256" key="1">
    <source>
        <dbReference type="SAM" id="MobiDB-lite"/>
    </source>
</evidence>
<dbReference type="AlphaFoldDB" id="A0AAV4NQ73"/>
<evidence type="ECO:0000313" key="3">
    <source>
        <dbReference type="Proteomes" id="UP001054945"/>
    </source>
</evidence>
<evidence type="ECO:0000313" key="2">
    <source>
        <dbReference type="EMBL" id="GIX86558.1"/>
    </source>
</evidence>
<dbReference type="EMBL" id="BPLR01021152">
    <property type="protein sequence ID" value="GIX86558.1"/>
    <property type="molecule type" value="Genomic_DNA"/>
</dbReference>
<reference evidence="2 3" key="1">
    <citation type="submission" date="2021-06" db="EMBL/GenBank/DDBJ databases">
        <title>Caerostris extrusa draft genome.</title>
        <authorList>
            <person name="Kono N."/>
            <person name="Arakawa K."/>
        </authorList>
    </citation>
    <scope>NUCLEOTIDE SEQUENCE [LARGE SCALE GENOMIC DNA]</scope>
</reference>
<proteinExistence type="predicted"/>
<sequence>GPKKKAFCTENWHSSTPSIHHSRRLSGIPALILENSDRESPFHKQRGLRAGQTARPKSREFCSREPYKQRLGACNYRNSTRQ</sequence>
<dbReference type="Proteomes" id="UP001054945">
    <property type="component" value="Unassembled WGS sequence"/>
</dbReference>
<comment type="caution">
    <text evidence="2">The sequence shown here is derived from an EMBL/GenBank/DDBJ whole genome shotgun (WGS) entry which is preliminary data.</text>
</comment>
<feature type="region of interest" description="Disordered" evidence="1">
    <location>
        <begin position="37"/>
        <end position="61"/>
    </location>
</feature>